<gene>
    <name evidence="2" type="ORF">ACFOHL_06715</name>
</gene>
<dbReference type="Proteomes" id="UP001595478">
    <property type="component" value="Unassembled WGS sequence"/>
</dbReference>
<name>A0ABV7FLX9_9ALTE</name>
<feature type="domain" description="STAS" evidence="1">
    <location>
        <begin position="1"/>
        <end position="101"/>
    </location>
</feature>
<dbReference type="EMBL" id="JBHRSW010000008">
    <property type="protein sequence ID" value="MFC3121307.1"/>
    <property type="molecule type" value="Genomic_DNA"/>
</dbReference>
<sequence>MEFKTKVEDKDAYLTISGALDRNFLEKDFWVSDEAQTILKRDIKTLVVDMEGVDDVDTAGIAWMLNLARDAKTNNVGVKFLHIPPSLVALAKLSNVDSLIS</sequence>
<evidence type="ECO:0000313" key="2">
    <source>
        <dbReference type="EMBL" id="MFC3121307.1"/>
    </source>
</evidence>
<protein>
    <submittedName>
        <fullName evidence="2">Lipid asymmetry maintenance protein MlaB</fullName>
    </submittedName>
</protein>
<dbReference type="Gene3D" id="3.30.750.24">
    <property type="entry name" value="STAS domain"/>
    <property type="match status" value="1"/>
</dbReference>
<dbReference type="PROSITE" id="PS50801">
    <property type="entry name" value="STAS"/>
    <property type="match status" value="1"/>
</dbReference>
<dbReference type="CDD" id="cd07043">
    <property type="entry name" value="STAS_anti-anti-sigma_factors"/>
    <property type="match status" value="1"/>
</dbReference>
<accession>A0ABV7FLX9</accession>
<organism evidence="2 3">
    <name type="scientific">Agaribacter flavus</name>
    <dbReference type="NCBI Taxonomy" id="1902781"/>
    <lineage>
        <taxon>Bacteria</taxon>
        <taxon>Pseudomonadati</taxon>
        <taxon>Pseudomonadota</taxon>
        <taxon>Gammaproteobacteria</taxon>
        <taxon>Alteromonadales</taxon>
        <taxon>Alteromonadaceae</taxon>
        <taxon>Agaribacter</taxon>
    </lineage>
</organism>
<dbReference type="SUPFAM" id="SSF52091">
    <property type="entry name" value="SpoIIaa-like"/>
    <property type="match status" value="1"/>
</dbReference>
<reference evidence="3" key="1">
    <citation type="journal article" date="2019" name="Int. J. Syst. Evol. Microbiol.">
        <title>The Global Catalogue of Microorganisms (GCM) 10K type strain sequencing project: providing services to taxonomists for standard genome sequencing and annotation.</title>
        <authorList>
            <consortium name="The Broad Institute Genomics Platform"/>
            <consortium name="The Broad Institute Genome Sequencing Center for Infectious Disease"/>
            <person name="Wu L."/>
            <person name="Ma J."/>
        </authorList>
    </citation>
    <scope>NUCLEOTIDE SEQUENCE [LARGE SCALE GENOMIC DNA]</scope>
    <source>
        <strain evidence="3">KCTC 52473</strain>
    </source>
</reference>
<dbReference type="InterPro" id="IPR036513">
    <property type="entry name" value="STAS_dom_sf"/>
</dbReference>
<proteinExistence type="predicted"/>
<dbReference type="RefSeq" id="WP_376919445.1">
    <property type="nucleotide sequence ID" value="NZ_JBHRSW010000008.1"/>
</dbReference>
<keyword evidence="3" id="KW-1185">Reference proteome</keyword>
<dbReference type="InterPro" id="IPR058548">
    <property type="entry name" value="MlaB-like_STAS"/>
</dbReference>
<dbReference type="InterPro" id="IPR002645">
    <property type="entry name" value="STAS_dom"/>
</dbReference>
<evidence type="ECO:0000313" key="3">
    <source>
        <dbReference type="Proteomes" id="UP001595478"/>
    </source>
</evidence>
<dbReference type="Pfam" id="PF13466">
    <property type="entry name" value="STAS_2"/>
    <property type="match status" value="1"/>
</dbReference>
<comment type="caution">
    <text evidence="2">The sequence shown here is derived from an EMBL/GenBank/DDBJ whole genome shotgun (WGS) entry which is preliminary data.</text>
</comment>
<evidence type="ECO:0000259" key="1">
    <source>
        <dbReference type="PROSITE" id="PS50801"/>
    </source>
</evidence>